<evidence type="ECO:0000256" key="9">
    <source>
        <dbReference type="ARBA" id="ARBA00022759"/>
    </source>
</evidence>
<protein>
    <recommendedName>
        <fullName evidence="22">Integrase catalytic domain-containing protein</fullName>
    </recommendedName>
</protein>
<gene>
    <name evidence="23" type="ORF">O181_056249</name>
</gene>
<comment type="catalytic activity">
    <reaction evidence="21">
        <text>DNA(n) + a 2'-deoxyribonucleoside 5'-triphosphate = DNA(n+1) + diphosphate</text>
        <dbReference type="Rhea" id="RHEA:22508"/>
        <dbReference type="Rhea" id="RHEA-COMP:17339"/>
        <dbReference type="Rhea" id="RHEA-COMP:17340"/>
        <dbReference type="ChEBI" id="CHEBI:33019"/>
        <dbReference type="ChEBI" id="CHEBI:61560"/>
        <dbReference type="ChEBI" id="CHEBI:173112"/>
        <dbReference type="EC" id="2.7.7.7"/>
    </reaction>
</comment>
<evidence type="ECO:0000256" key="5">
    <source>
        <dbReference type="ARBA" id="ARBA00022695"/>
    </source>
</evidence>
<dbReference type="GO" id="GO:0003887">
    <property type="term" value="F:DNA-directed DNA polymerase activity"/>
    <property type="evidence" value="ECO:0007669"/>
    <property type="project" value="UniProtKB-KW"/>
</dbReference>
<dbReference type="InterPro" id="IPR013103">
    <property type="entry name" value="RVT_2"/>
</dbReference>
<dbReference type="SUPFAM" id="SSF53098">
    <property type="entry name" value="Ribonuclease H-like"/>
    <property type="match status" value="1"/>
</dbReference>
<dbReference type="GO" id="GO:0046872">
    <property type="term" value="F:metal ion binding"/>
    <property type="evidence" value="ECO:0007669"/>
    <property type="project" value="UniProtKB-KW"/>
</dbReference>
<dbReference type="InterPro" id="IPR036397">
    <property type="entry name" value="RNaseH_sf"/>
</dbReference>
<evidence type="ECO:0000256" key="21">
    <source>
        <dbReference type="ARBA" id="ARBA00049244"/>
    </source>
</evidence>
<evidence type="ECO:0000256" key="10">
    <source>
        <dbReference type="ARBA" id="ARBA00022801"/>
    </source>
</evidence>
<dbReference type="GO" id="GO:0006310">
    <property type="term" value="P:DNA recombination"/>
    <property type="evidence" value="ECO:0007669"/>
    <property type="project" value="UniProtKB-KW"/>
</dbReference>
<dbReference type="GO" id="GO:0005524">
    <property type="term" value="F:ATP binding"/>
    <property type="evidence" value="ECO:0007669"/>
    <property type="project" value="UniProtKB-KW"/>
</dbReference>
<keyword evidence="9" id="KW-0255">Endonuclease</keyword>
<dbReference type="InterPro" id="IPR054722">
    <property type="entry name" value="PolX-like_BBD"/>
</dbReference>
<keyword evidence="17" id="KW-0917">Virion maturation</keyword>
<dbReference type="GO" id="GO:0005634">
    <property type="term" value="C:nucleus"/>
    <property type="evidence" value="ECO:0007669"/>
    <property type="project" value="UniProtKB-ARBA"/>
</dbReference>
<evidence type="ECO:0000256" key="1">
    <source>
        <dbReference type="ARBA" id="ARBA00002180"/>
    </source>
</evidence>
<dbReference type="GO" id="GO:0003723">
    <property type="term" value="F:RNA binding"/>
    <property type="evidence" value="ECO:0007669"/>
    <property type="project" value="UniProtKB-KW"/>
</dbReference>
<dbReference type="GO" id="GO:0008233">
    <property type="term" value="F:peptidase activity"/>
    <property type="evidence" value="ECO:0007669"/>
    <property type="project" value="UniProtKB-KW"/>
</dbReference>
<keyword evidence="3" id="KW-1188">Viral release from host cell</keyword>
<dbReference type="InterPro" id="IPR001584">
    <property type="entry name" value="Integrase_cat-core"/>
</dbReference>
<evidence type="ECO:0000256" key="11">
    <source>
        <dbReference type="ARBA" id="ARBA00022840"/>
    </source>
</evidence>
<dbReference type="Proteomes" id="UP000765509">
    <property type="component" value="Unassembled WGS sequence"/>
</dbReference>
<evidence type="ECO:0000313" key="24">
    <source>
        <dbReference type="Proteomes" id="UP000765509"/>
    </source>
</evidence>
<evidence type="ECO:0000256" key="16">
    <source>
        <dbReference type="ARBA" id="ARBA00022932"/>
    </source>
</evidence>
<dbReference type="PANTHER" id="PTHR42648:SF11">
    <property type="entry name" value="TRANSPOSON TY4-P GAG-POL POLYPROTEIN"/>
    <property type="match status" value="1"/>
</dbReference>
<dbReference type="PANTHER" id="PTHR42648">
    <property type="entry name" value="TRANSPOSASE, PUTATIVE-RELATED"/>
    <property type="match status" value="1"/>
</dbReference>
<evidence type="ECO:0000256" key="8">
    <source>
        <dbReference type="ARBA" id="ARBA00022741"/>
    </source>
</evidence>
<evidence type="ECO:0000256" key="17">
    <source>
        <dbReference type="ARBA" id="ARBA00023113"/>
    </source>
</evidence>
<keyword evidence="18" id="KW-0233">DNA recombination</keyword>
<dbReference type="Gene3D" id="3.30.420.10">
    <property type="entry name" value="Ribonuclease H-like superfamily/Ribonuclease H"/>
    <property type="match status" value="1"/>
</dbReference>
<keyword evidence="4" id="KW-0645">Protease</keyword>
<dbReference type="GO" id="GO:0006508">
    <property type="term" value="P:proteolysis"/>
    <property type="evidence" value="ECO:0007669"/>
    <property type="project" value="UniProtKB-KW"/>
</dbReference>
<evidence type="ECO:0000256" key="6">
    <source>
        <dbReference type="ARBA" id="ARBA00022722"/>
    </source>
</evidence>
<keyword evidence="16" id="KW-0808">Transferase</keyword>
<keyword evidence="10" id="KW-0378">Hydrolase</keyword>
<keyword evidence="12" id="KW-0460">Magnesium</keyword>
<comment type="caution">
    <text evidence="23">The sequence shown here is derived from an EMBL/GenBank/DDBJ whole genome shotgun (WGS) entry which is preliminary data.</text>
</comment>
<keyword evidence="16" id="KW-0239">DNA-directed DNA polymerase</keyword>
<reference evidence="23" key="1">
    <citation type="submission" date="2021-03" db="EMBL/GenBank/DDBJ databases">
        <title>Draft genome sequence of rust myrtle Austropuccinia psidii MF-1, a brazilian biotype.</title>
        <authorList>
            <person name="Quecine M.C."/>
            <person name="Pachon D.M.R."/>
            <person name="Bonatelli M.L."/>
            <person name="Correr F.H."/>
            <person name="Franceschini L.M."/>
            <person name="Leite T.F."/>
            <person name="Margarido G.R.A."/>
            <person name="Almeida C.A."/>
            <person name="Ferrarezi J.A."/>
            <person name="Labate C.A."/>
        </authorList>
    </citation>
    <scope>NUCLEOTIDE SEQUENCE</scope>
    <source>
        <strain evidence="23">MF-1</strain>
    </source>
</reference>
<organism evidence="23 24">
    <name type="scientific">Austropuccinia psidii MF-1</name>
    <dbReference type="NCBI Taxonomy" id="1389203"/>
    <lineage>
        <taxon>Eukaryota</taxon>
        <taxon>Fungi</taxon>
        <taxon>Dikarya</taxon>
        <taxon>Basidiomycota</taxon>
        <taxon>Pucciniomycotina</taxon>
        <taxon>Pucciniomycetes</taxon>
        <taxon>Pucciniales</taxon>
        <taxon>Sphaerophragmiaceae</taxon>
        <taxon>Austropuccinia</taxon>
    </lineage>
</organism>
<evidence type="ECO:0000256" key="13">
    <source>
        <dbReference type="ARBA" id="ARBA00022884"/>
    </source>
</evidence>
<evidence type="ECO:0000256" key="19">
    <source>
        <dbReference type="ARBA" id="ARBA00023268"/>
    </source>
</evidence>
<dbReference type="InterPro" id="IPR012337">
    <property type="entry name" value="RNaseH-like_sf"/>
</dbReference>
<evidence type="ECO:0000259" key="22">
    <source>
        <dbReference type="PROSITE" id="PS50994"/>
    </source>
</evidence>
<evidence type="ECO:0000256" key="18">
    <source>
        <dbReference type="ARBA" id="ARBA00023172"/>
    </source>
</evidence>
<keyword evidence="15" id="KW-0695">RNA-directed DNA polymerase</keyword>
<evidence type="ECO:0000256" key="4">
    <source>
        <dbReference type="ARBA" id="ARBA00022670"/>
    </source>
</evidence>
<evidence type="ECO:0000256" key="12">
    <source>
        <dbReference type="ARBA" id="ARBA00022842"/>
    </source>
</evidence>
<dbReference type="GO" id="GO:0004519">
    <property type="term" value="F:endonuclease activity"/>
    <property type="evidence" value="ECO:0007669"/>
    <property type="project" value="UniProtKB-KW"/>
</dbReference>
<dbReference type="OrthoDB" id="1426048at2759"/>
<evidence type="ECO:0000256" key="14">
    <source>
        <dbReference type="ARBA" id="ARBA00022908"/>
    </source>
</evidence>
<dbReference type="GO" id="GO:0003964">
    <property type="term" value="F:RNA-directed DNA polymerase activity"/>
    <property type="evidence" value="ECO:0007669"/>
    <property type="project" value="UniProtKB-KW"/>
</dbReference>
<dbReference type="Pfam" id="PF22936">
    <property type="entry name" value="Pol_BBD"/>
    <property type="match status" value="1"/>
</dbReference>
<evidence type="ECO:0000256" key="20">
    <source>
        <dbReference type="ARBA" id="ARBA00048173"/>
    </source>
</evidence>
<name>A0A9Q3HVG4_9BASI</name>
<feature type="domain" description="Integrase catalytic" evidence="22">
    <location>
        <begin position="364"/>
        <end position="534"/>
    </location>
</feature>
<keyword evidence="24" id="KW-1185">Reference proteome</keyword>
<evidence type="ECO:0000256" key="7">
    <source>
        <dbReference type="ARBA" id="ARBA00022723"/>
    </source>
</evidence>
<evidence type="ECO:0000256" key="15">
    <source>
        <dbReference type="ARBA" id="ARBA00022918"/>
    </source>
</evidence>
<evidence type="ECO:0000256" key="3">
    <source>
        <dbReference type="ARBA" id="ARBA00022612"/>
    </source>
</evidence>
<dbReference type="AlphaFoldDB" id="A0A9Q3HVG4"/>
<keyword evidence="13" id="KW-0694">RNA-binding</keyword>
<keyword evidence="6" id="KW-0540">Nuclease</keyword>
<dbReference type="InterPro" id="IPR039537">
    <property type="entry name" value="Retrotran_Ty1/copia-like"/>
</dbReference>
<comment type="catalytic activity">
    <reaction evidence="20">
        <text>DNA(n) + a 2'-deoxyribonucleoside 5'-triphosphate = DNA(n+1) + diphosphate</text>
        <dbReference type="Rhea" id="RHEA:22508"/>
        <dbReference type="Rhea" id="RHEA-COMP:17339"/>
        <dbReference type="Rhea" id="RHEA-COMP:17340"/>
        <dbReference type="ChEBI" id="CHEBI:33019"/>
        <dbReference type="ChEBI" id="CHEBI:61560"/>
        <dbReference type="ChEBI" id="CHEBI:173112"/>
        <dbReference type="EC" id="2.7.7.49"/>
    </reaction>
</comment>
<evidence type="ECO:0000256" key="2">
    <source>
        <dbReference type="ARBA" id="ARBA00022578"/>
    </source>
</evidence>
<evidence type="ECO:0000313" key="23">
    <source>
        <dbReference type="EMBL" id="MBW0516534.1"/>
    </source>
</evidence>
<accession>A0A9Q3HVG4</accession>
<keyword evidence="7" id="KW-0479">Metal-binding</keyword>
<keyword evidence="19" id="KW-0511">Multifunctional enzyme</keyword>
<sequence length="818" mass="92633">MTDKALEPKYISCIPILDGTNYGHWHMRMKIHLRSKELIDVCEKPVPGDASTSIINKWSRASYEAFNLITTRITERVFQEVEEKLTYTNLDEDIINKPEKILTRLQDLAHLNNVDCKTQSTTPTALISSGGEPHKVIYYCAKGKHNDKCSKHKKEDCWTENPHLRPPRREKKRQHFNPTAHFTMGQALTTYPRQQQPSSRQLIIDCGTTHHMLNNLQLFSSDLRPASIEVATGDVNSNLTALGIGTVKIISDNKILTFKNCLYVPRLKCNLISLMELFKEELTVNRKDDTFKLVSQGKEILRGKIINKLMTRTYSVPTSSDKTPWNNRLGHPGPAVLKLLGISTNKNNCLICEVNKSHKQSFNNHFEPALNVLDCVHMDVVGPVTPPSVSGNRYFLTIVDQASSFKMVKFLKTKSEFFTNFCSAKKAMENLQNGTLKRLVTYRGGEFVNHNFRKLANNFGYSHIMAPPETPQHNGFAERVNRTIIEKTCCLMSQANLPKNYWADAVSTAVLLLNLSPTASRKNQSPHFLWTNTLPKLERLRIFGFRAVIHNLKRQYEGKMEPPGQPGILIAVTHHVTFNENVFPVLPSGSGNRHSIPLDLNITASQKDNEIETETTEICKQTAPTQNIEGSNNEAPPAQQPQIKIIGPRHPTIISSQINDINILPYKRRTNALLTTVNEAPNTYSKAIKSKDNSLWPEAINNELTNMETLRVWDVVELQDDYKIVGTTWVFKIKRNKLNEPIEYKARLCAQGFTQSVGIDFDKIYAPTGQLNSLRTLIAFACINNLQFHQIDIKCAFLNAPLKETVYLAIPQGLNLEK</sequence>
<keyword evidence="14" id="KW-0229">DNA integration</keyword>
<dbReference type="GO" id="GO:0032196">
    <property type="term" value="P:transposition"/>
    <property type="evidence" value="ECO:0007669"/>
    <property type="project" value="UniProtKB-KW"/>
</dbReference>
<keyword evidence="2" id="KW-0815">Transposition</keyword>
<dbReference type="GO" id="GO:0015074">
    <property type="term" value="P:DNA integration"/>
    <property type="evidence" value="ECO:0007669"/>
    <property type="project" value="UniProtKB-KW"/>
</dbReference>
<dbReference type="Pfam" id="PF07727">
    <property type="entry name" value="RVT_2"/>
    <property type="match status" value="1"/>
</dbReference>
<keyword evidence="8" id="KW-0547">Nucleotide-binding</keyword>
<proteinExistence type="predicted"/>
<dbReference type="EMBL" id="AVOT02025326">
    <property type="protein sequence ID" value="MBW0516534.1"/>
    <property type="molecule type" value="Genomic_DNA"/>
</dbReference>
<dbReference type="PROSITE" id="PS50994">
    <property type="entry name" value="INTEGRASE"/>
    <property type="match status" value="1"/>
</dbReference>
<keyword evidence="11" id="KW-0067">ATP-binding</keyword>
<keyword evidence="5" id="KW-0548">Nucleotidyltransferase</keyword>
<comment type="function">
    <text evidence="1">The aspartyl protease (PR) mediates the proteolytic cleavages of the Gag and Gag-Pol polyproteins after assembly of the VLP.</text>
</comment>